<dbReference type="EMBL" id="JACEFF010000104">
    <property type="protein sequence ID" value="KAH9644005.1"/>
    <property type="molecule type" value="Genomic_DNA"/>
</dbReference>
<accession>A0A922MV19</accession>
<dbReference type="AlphaFoldDB" id="A0A922MV19"/>
<evidence type="ECO:0000313" key="3">
    <source>
        <dbReference type="Proteomes" id="UP000814243"/>
    </source>
</evidence>
<name>A0A922MV19_SPOEX</name>
<organism evidence="2 3">
    <name type="scientific">Spodoptera exigua</name>
    <name type="common">Beet armyworm</name>
    <name type="synonym">Noctua fulgens</name>
    <dbReference type="NCBI Taxonomy" id="7107"/>
    <lineage>
        <taxon>Eukaryota</taxon>
        <taxon>Metazoa</taxon>
        <taxon>Ecdysozoa</taxon>
        <taxon>Arthropoda</taxon>
        <taxon>Hexapoda</taxon>
        <taxon>Insecta</taxon>
        <taxon>Pterygota</taxon>
        <taxon>Neoptera</taxon>
        <taxon>Endopterygota</taxon>
        <taxon>Lepidoptera</taxon>
        <taxon>Glossata</taxon>
        <taxon>Ditrysia</taxon>
        <taxon>Noctuoidea</taxon>
        <taxon>Noctuidae</taxon>
        <taxon>Amphipyrinae</taxon>
        <taxon>Spodoptera</taxon>
    </lineage>
</organism>
<proteinExistence type="predicted"/>
<dbReference type="Proteomes" id="UP000814243">
    <property type="component" value="Unassembled WGS sequence"/>
</dbReference>
<protein>
    <submittedName>
        <fullName evidence="2">Uncharacterized protein</fullName>
    </submittedName>
</protein>
<feature type="region of interest" description="Disordered" evidence="1">
    <location>
        <begin position="26"/>
        <end position="58"/>
    </location>
</feature>
<gene>
    <name evidence="2" type="ORF">HF086_004266</name>
</gene>
<sequence>MQTGKLDLCLSGGSFKSSFRLRDNEAGGMSEAGLSSSKRSPPSIPSSKVTQPHAESPPLRQLRLATSSNQLSMNTYFSKSIYSVAADWALQSMQ</sequence>
<comment type="caution">
    <text evidence="2">The sequence shown here is derived from an EMBL/GenBank/DDBJ whole genome shotgun (WGS) entry which is preliminary data.</text>
</comment>
<evidence type="ECO:0000256" key="1">
    <source>
        <dbReference type="SAM" id="MobiDB-lite"/>
    </source>
</evidence>
<feature type="compositionally biased region" description="Low complexity" evidence="1">
    <location>
        <begin position="35"/>
        <end position="47"/>
    </location>
</feature>
<evidence type="ECO:0000313" key="2">
    <source>
        <dbReference type="EMBL" id="KAH9644005.1"/>
    </source>
</evidence>
<reference evidence="2" key="1">
    <citation type="journal article" date="2021" name="G3 (Bethesda)">
        <title>Genome and transcriptome analysis of the beet armyworm Spodoptera exigua reveals targets for pest control. .</title>
        <authorList>
            <person name="Simon S."/>
            <person name="Breeschoten T."/>
            <person name="Jansen H.J."/>
            <person name="Dirks R.P."/>
            <person name="Schranz M.E."/>
            <person name="Ros V.I.D."/>
        </authorList>
    </citation>
    <scope>NUCLEOTIDE SEQUENCE</scope>
    <source>
        <strain evidence="2">TB_SE_WUR_2020</strain>
    </source>
</reference>